<dbReference type="STRING" id="13035.Dacsa_0049"/>
<keyword evidence="7" id="KW-1185">Reference proteome</keyword>
<reference evidence="6" key="1">
    <citation type="submission" date="2012-04" db="EMBL/GenBank/DDBJ databases">
        <title>Finished genome of Dactylococcopsis salina PCC 8305.</title>
        <authorList>
            <consortium name="US DOE Joint Genome Institute"/>
            <person name="Gugger M."/>
            <person name="Coursin T."/>
            <person name="Rippka R."/>
            <person name="Tandeau De Marsac N."/>
            <person name="Huntemann M."/>
            <person name="Wei C.-L."/>
            <person name="Han J."/>
            <person name="Detter J.C."/>
            <person name="Han C."/>
            <person name="Tapia R."/>
            <person name="Daligault H."/>
            <person name="Chen A."/>
            <person name="Krypides N."/>
            <person name="Mavromatis K."/>
            <person name="Markowitz V."/>
            <person name="Szeto E."/>
            <person name="Ivanova N."/>
            <person name="Ovchinnikova G."/>
            <person name="Pagani I."/>
            <person name="Pati A."/>
            <person name="Goodwin L."/>
            <person name="Peters L."/>
            <person name="Pitluck S."/>
            <person name="Woyke T."/>
            <person name="Kerfeld C."/>
        </authorList>
    </citation>
    <scope>NUCLEOTIDE SEQUENCE [LARGE SCALE GENOMIC DNA]</scope>
    <source>
        <strain evidence="6">PCC 8305</strain>
    </source>
</reference>
<evidence type="ECO:0000259" key="5">
    <source>
        <dbReference type="PROSITE" id="PS51186"/>
    </source>
</evidence>
<dbReference type="PANTHER" id="PTHR43420">
    <property type="entry name" value="ACETYLTRANSFERASE"/>
    <property type="match status" value="1"/>
</dbReference>
<evidence type="ECO:0000256" key="2">
    <source>
        <dbReference type="ARBA" id="ARBA00022490"/>
    </source>
</evidence>
<dbReference type="SUPFAM" id="SSF55729">
    <property type="entry name" value="Acyl-CoA N-acyltransferases (Nat)"/>
    <property type="match status" value="1"/>
</dbReference>
<gene>
    <name evidence="6" type="ORF">Dacsa_0049</name>
</gene>
<dbReference type="AlphaFoldDB" id="K9YPK7"/>
<accession>K9YPK7</accession>
<dbReference type="PROSITE" id="PS51186">
    <property type="entry name" value="GNAT"/>
    <property type="match status" value="1"/>
</dbReference>
<dbReference type="PANTHER" id="PTHR43420:SF44">
    <property type="entry name" value="ACETYLTRANSFERASE YPEA"/>
    <property type="match status" value="1"/>
</dbReference>
<organism evidence="6 7">
    <name type="scientific">Dactylococcopsis salina (strain PCC 8305)</name>
    <name type="common">Myxobactron salinum</name>
    <dbReference type="NCBI Taxonomy" id="13035"/>
    <lineage>
        <taxon>Bacteria</taxon>
        <taxon>Bacillati</taxon>
        <taxon>Cyanobacteriota</taxon>
        <taxon>Cyanophyceae</taxon>
        <taxon>Nodosilineales</taxon>
        <taxon>Cymatolegaceae</taxon>
        <taxon>Dactylococcopsis</taxon>
    </lineage>
</organism>
<keyword evidence="4" id="KW-0012">Acyltransferase</keyword>
<dbReference type="eggNOG" id="COG0456">
    <property type="taxonomic scope" value="Bacteria"/>
</dbReference>
<evidence type="ECO:0000313" key="6">
    <source>
        <dbReference type="EMBL" id="AFZ48871.1"/>
    </source>
</evidence>
<evidence type="ECO:0000256" key="4">
    <source>
        <dbReference type="ARBA" id="ARBA00023315"/>
    </source>
</evidence>
<dbReference type="Gene3D" id="3.40.630.30">
    <property type="match status" value="1"/>
</dbReference>
<dbReference type="Proteomes" id="UP000010482">
    <property type="component" value="Chromosome"/>
</dbReference>
<keyword evidence="2" id="KW-0963">Cytoplasm</keyword>
<dbReference type="RefSeq" id="WP_015227884.1">
    <property type="nucleotide sequence ID" value="NC_019780.1"/>
</dbReference>
<dbReference type="EMBL" id="CP003944">
    <property type="protein sequence ID" value="AFZ48871.1"/>
    <property type="molecule type" value="Genomic_DNA"/>
</dbReference>
<dbReference type="Pfam" id="PF00583">
    <property type="entry name" value="Acetyltransf_1"/>
    <property type="match status" value="1"/>
</dbReference>
<dbReference type="GO" id="GO:0008080">
    <property type="term" value="F:N-acetyltransferase activity"/>
    <property type="evidence" value="ECO:0007669"/>
    <property type="project" value="InterPro"/>
</dbReference>
<keyword evidence="3" id="KW-0808">Transferase</keyword>
<comment type="similarity">
    <text evidence="1">Belongs to the acetyltransferase family. RimI subfamily.</text>
</comment>
<proteinExistence type="inferred from homology"/>
<protein>
    <submittedName>
        <fullName evidence="6">Ribosomal-protein-alanine acetyltransferase</fullName>
    </submittedName>
</protein>
<evidence type="ECO:0000256" key="1">
    <source>
        <dbReference type="ARBA" id="ARBA00005395"/>
    </source>
</evidence>
<name>K9YPK7_DACS8</name>
<sequence length="182" mass="20845">MQLEIKPLTKDYLEETVALDRICFGGLWTKGAYEREIDSPNSLLLAIVKKDAAREKLIGIGCFWAIVEEAHLTLLGIDPHYRRQGLGELLLCQLLEKAREWSLERATLEVRVSNTSAIALYEKLGFAVAGRRKDYYPIPPEDALILWHSKLDDENLREKLQKLQQKRSATLLTKGWQILQSN</sequence>
<feature type="domain" description="N-acetyltransferase" evidence="5">
    <location>
        <begin position="3"/>
        <end position="151"/>
    </location>
</feature>
<dbReference type="InterPro" id="IPR016181">
    <property type="entry name" value="Acyl_CoA_acyltransferase"/>
</dbReference>
<dbReference type="KEGG" id="dsl:Dacsa_0049"/>
<dbReference type="NCBIfam" id="TIGR01575">
    <property type="entry name" value="rimI"/>
    <property type="match status" value="1"/>
</dbReference>
<dbReference type="InterPro" id="IPR000182">
    <property type="entry name" value="GNAT_dom"/>
</dbReference>
<dbReference type="InterPro" id="IPR006464">
    <property type="entry name" value="AcTrfase_RimI/Ard1"/>
</dbReference>
<evidence type="ECO:0000313" key="7">
    <source>
        <dbReference type="Proteomes" id="UP000010482"/>
    </source>
</evidence>
<dbReference type="HOGENOM" id="CLU_013985_23_1_3"/>
<dbReference type="PATRIC" id="fig|13035.3.peg.54"/>
<evidence type="ECO:0000256" key="3">
    <source>
        <dbReference type="ARBA" id="ARBA00022679"/>
    </source>
</evidence>
<dbReference type="OrthoDB" id="9794566at2"/>
<dbReference type="InterPro" id="IPR050680">
    <property type="entry name" value="YpeA/RimI_acetyltransf"/>
</dbReference>